<keyword evidence="4" id="KW-1185">Reference proteome</keyword>
<evidence type="ECO:0000256" key="1">
    <source>
        <dbReference type="SAM" id="Phobius"/>
    </source>
</evidence>
<gene>
    <name evidence="3" type="ORF">ACFSC3_08575</name>
</gene>
<feature type="domain" description="Cytochrome c oxidase subunit IV bacterial aa3 type" evidence="2">
    <location>
        <begin position="2"/>
        <end position="32"/>
    </location>
</feature>
<protein>
    <submittedName>
        <fullName evidence="3">Aa3-type cytochrome c oxidase subunit IV</fullName>
    </submittedName>
</protein>
<evidence type="ECO:0000313" key="4">
    <source>
        <dbReference type="Proteomes" id="UP001597283"/>
    </source>
</evidence>
<comment type="caution">
    <text evidence="3">The sequence shown here is derived from an EMBL/GenBank/DDBJ whole genome shotgun (WGS) entry which is preliminary data.</text>
</comment>
<keyword evidence="1" id="KW-1133">Transmembrane helix</keyword>
<dbReference type="EMBL" id="JBHUFC010000003">
    <property type="protein sequence ID" value="MFD1787624.1"/>
    <property type="molecule type" value="Genomic_DNA"/>
</dbReference>
<accession>A0ABW4NC70</accession>
<sequence length="41" mass="4486">MAEHGDMKAHVSTYNGVMKFLYWGAIACFIVAAGVVWLIAN</sequence>
<keyword evidence="1" id="KW-0472">Membrane</keyword>
<keyword evidence="1" id="KW-0812">Transmembrane</keyword>
<proteinExistence type="predicted"/>
<evidence type="ECO:0000259" key="2">
    <source>
        <dbReference type="Pfam" id="PF07835"/>
    </source>
</evidence>
<dbReference type="InterPro" id="IPR012422">
    <property type="entry name" value="Cyt_c_oxidase_su4_bac-aa3"/>
</dbReference>
<dbReference type="RefSeq" id="WP_380939994.1">
    <property type="nucleotide sequence ID" value="NZ_JBHUFC010000003.1"/>
</dbReference>
<dbReference type="SUPFAM" id="SSF81469">
    <property type="entry name" value="Bacterial aa3 type cytochrome c oxidase subunit IV"/>
    <property type="match status" value="1"/>
</dbReference>
<dbReference type="Pfam" id="PF07835">
    <property type="entry name" value="COX4_pro_2"/>
    <property type="match status" value="1"/>
</dbReference>
<feature type="transmembrane region" description="Helical" evidence="1">
    <location>
        <begin position="20"/>
        <end position="40"/>
    </location>
</feature>
<dbReference type="Proteomes" id="UP001597283">
    <property type="component" value="Unassembled WGS sequence"/>
</dbReference>
<dbReference type="InterPro" id="IPR036596">
    <property type="entry name" value="Cyt-C_aa3_sf"/>
</dbReference>
<reference evidence="4" key="1">
    <citation type="journal article" date="2019" name="Int. J. Syst. Evol. Microbiol.">
        <title>The Global Catalogue of Microorganisms (GCM) 10K type strain sequencing project: providing services to taxonomists for standard genome sequencing and annotation.</title>
        <authorList>
            <consortium name="The Broad Institute Genomics Platform"/>
            <consortium name="The Broad Institute Genome Sequencing Center for Infectious Disease"/>
            <person name="Wu L."/>
            <person name="Ma J."/>
        </authorList>
    </citation>
    <scope>NUCLEOTIDE SEQUENCE [LARGE SCALE GENOMIC DNA]</scope>
    <source>
        <strain evidence="4">Q85</strain>
    </source>
</reference>
<name>A0ABW4NC70_9SPHN</name>
<organism evidence="3 4">
    <name type="scientific">Sphingomonas floccifaciens</name>
    <dbReference type="NCBI Taxonomy" id="1844115"/>
    <lineage>
        <taxon>Bacteria</taxon>
        <taxon>Pseudomonadati</taxon>
        <taxon>Pseudomonadota</taxon>
        <taxon>Alphaproteobacteria</taxon>
        <taxon>Sphingomonadales</taxon>
        <taxon>Sphingomonadaceae</taxon>
        <taxon>Sphingomonas</taxon>
    </lineage>
</organism>
<evidence type="ECO:0000313" key="3">
    <source>
        <dbReference type="EMBL" id="MFD1787624.1"/>
    </source>
</evidence>